<name>A0A7X2N0W2_9CLOT</name>
<dbReference type="InterPro" id="IPR015032">
    <property type="entry name" value="ThsB__TIR-like_domain"/>
</dbReference>
<feature type="domain" description="Thoeris protein ThsB TIR-like" evidence="1">
    <location>
        <begin position="13"/>
        <end position="81"/>
    </location>
</feature>
<proteinExistence type="predicted"/>
<dbReference type="EMBL" id="VULX01000042">
    <property type="protein sequence ID" value="MSR92648.1"/>
    <property type="molecule type" value="Genomic_DNA"/>
</dbReference>
<dbReference type="RefSeq" id="WP_154532738.1">
    <property type="nucleotide sequence ID" value="NZ_VULX01000042.1"/>
</dbReference>
<organism evidence="2 3">
    <name type="scientific">Inconstantimicrobium porci</name>
    <dbReference type="NCBI Taxonomy" id="2652291"/>
    <lineage>
        <taxon>Bacteria</taxon>
        <taxon>Bacillati</taxon>
        <taxon>Bacillota</taxon>
        <taxon>Clostridia</taxon>
        <taxon>Eubacteriales</taxon>
        <taxon>Clostridiaceae</taxon>
        <taxon>Inconstantimicrobium</taxon>
    </lineage>
</organism>
<evidence type="ECO:0000259" key="1">
    <source>
        <dbReference type="Pfam" id="PF08937"/>
    </source>
</evidence>
<dbReference type="Pfam" id="PF08937">
    <property type="entry name" value="ThsB_TIR"/>
    <property type="match status" value="1"/>
</dbReference>
<reference evidence="2 3" key="1">
    <citation type="submission" date="2019-08" db="EMBL/GenBank/DDBJ databases">
        <title>In-depth cultivation of the pig gut microbiome towards novel bacterial diversity and tailored functional studies.</title>
        <authorList>
            <person name="Wylensek D."/>
            <person name="Hitch T.C.A."/>
            <person name="Clavel T."/>
        </authorList>
    </citation>
    <scope>NUCLEOTIDE SEQUENCE [LARGE SCALE GENOMIC DNA]</scope>
    <source>
        <strain evidence="2 3">WCA-383-APC-5B</strain>
    </source>
</reference>
<comment type="caution">
    <text evidence="2">The sequence shown here is derived from an EMBL/GenBank/DDBJ whole genome shotgun (WGS) entry which is preliminary data.</text>
</comment>
<gene>
    <name evidence="2" type="ORF">FYJ33_15070</name>
</gene>
<dbReference type="Gene3D" id="3.40.50.11200">
    <property type="match status" value="1"/>
</dbReference>
<evidence type="ECO:0000313" key="3">
    <source>
        <dbReference type="Proteomes" id="UP000460287"/>
    </source>
</evidence>
<evidence type="ECO:0000313" key="2">
    <source>
        <dbReference type="EMBL" id="MSR92648.1"/>
    </source>
</evidence>
<protein>
    <submittedName>
        <fullName evidence="2">Molecular chaperone Tir</fullName>
    </submittedName>
</protein>
<keyword evidence="3" id="KW-1185">Reference proteome</keyword>
<dbReference type="AlphaFoldDB" id="A0A7X2N0W2"/>
<dbReference type="Proteomes" id="UP000460287">
    <property type="component" value="Unassembled WGS sequence"/>
</dbReference>
<sequence>MRYRTKTYIAGDWTGDKDAVDQLYKWNNSNYWGLSFHDAHEITQSADSSRNCSIKASLRARLDISKTFVLIVGNGTKSRRAGECNYCFKNNYCGSSSNKSFIEYECDKAVRDNLKIVVLYNSAKVNKNLCPDAVRYQGVHVPMCYREGGKLYWDYQTVKNAIKNC</sequence>
<accession>A0A7X2N0W2</accession>